<gene>
    <name evidence="13" type="ORF">DVH24_008779</name>
</gene>
<dbReference type="Pfam" id="PF03470">
    <property type="entry name" value="zf-XS"/>
    <property type="match status" value="1"/>
</dbReference>
<evidence type="ECO:0000256" key="2">
    <source>
        <dbReference type="ARBA" id="ARBA00022776"/>
    </source>
</evidence>
<keyword evidence="2" id="KW-0498">Mitosis</keyword>
<feature type="compositionally biased region" description="Acidic residues" evidence="9">
    <location>
        <begin position="208"/>
        <end position="236"/>
    </location>
</feature>
<dbReference type="InterPro" id="IPR044287">
    <property type="entry name" value="SGS3"/>
</dbReference>
<dbReference type="GO" id="GO:0051301">
    <property type="term" value="P:cell division"/>
    <property type="evidence" value="ECO:0007669"/>
    <property type="project" value="UniProtKB-KW"/>
</dbReference>
<dbReference type="PANTHER" id="PTHR46602:SF1">
    <property type="entry name" value="PROTEIN SUPPRESSOR OF GENE SILENCING 3"/>
    <property type="match status" value="1"/>
</dbReference>
<name>A0A498JMH6_MALDO</name>
<comment type="similarity">
    <text evidence="6">Belongs to the SGS3 family.</text>
</comment>
<evidence type="ECO:0000313" key="14">
    <source>
        <dbReference type="Proteomes" id="UP000290289"/>
    </source>
</evidence>
<evidence type="ECO:0000256" key="7">
    <source>
        <dbReference type="PROSITE-ProRule" id="PRU00339"/>
    </source>
</evidence>
<dbReference type="Gene3D" id="3.30.70.2890">
    <property type="entry name" value="XS domain"/>
    <property type="match status" value="1"/>
</dbReference>
<protein>
    <submittedName>
        <fullName evidence="13">Uncharacterized protein</fullName>
    </submittedName>
</protein>
<evidence type="ECO:0000259" key="12">
    <source>
        <dbReference type="Pfam" id="PF04049"/>
    </source>
</evidence>
<dbReference type="InterPro" id="IPR005381">
    <property type="entry name" value="Znf-XS_domain"/>
</dbReference>
<dbReference type="GO" id="GO:0051607">
    <property type="term" value="P:defense response to virus"/>
    <property type="evidence" value="ECO:0007669"/>
    <property type="project" value="InterPro"/>
</dbReference>
<dbReference type="STRING" id="3750.A0A498JMH6"/>
<evidence type="ECO:0000259" key="11">
    <source>
        <dbReference type="Pfam" id="PF03470"/>
    </source>
</evidence>
<feature type="repeat" description="TPR" evidence="7">
    <location>
        <begin position="926"/>
        <end position="959"/>
    </location>
</feature>
<dbReference type="InterPro" id="IPR005380">
    <property type="entry name" value="XS_domain"/>
</dbReference>
<evidence type="ECO:0000256" key="4">
    <source>
        <dbReference type="ARBA" id="ARBA00023158"/>
    </source>
</evidence>
<dbReference type="InterPro" id="IPR007192">
    <property type="entry name" value="APC8"/>
</dbReference>
<feature type="non-terminal residue" evidence="13">
    <location>
        <position position="1"/>
    </location>
</feature>
<feature type="domain" description="XS" evidence="10">
    <location>
        <begin position="347"/>
        <end position="460"/>
    </location>
</feature>
<dbReference type="InterPro" id="IPR038588">
    <property type="entry name" value="XS_domain_sf"/>
</dbReference>
<proteinExistence type="inferred from homology"/>
<organism evidence="13 14">
    <name type="scientific">Malus domestica</name>
    <name type="common">Apple</name>
    <name type="synonym">Pyrus malus</name>
    <dbReference type="NCBI Taxonomy" id="3750"/>
    <lineage>
        <taxon>Eukaryota</taxon>
        <taxon>Viridiplantae</taxon>
        <taxon>Streptophyta</taxon>
        <taxon>Embryophyta</taxon>
        <taxon>Tracheophyta</taxon>
        <taxon>Spermatophyta</taxon>
        <taxon>Magnoliopsida</taxon>
        <taxon>eudicotyledons</taxon>
        <taxon>Gunneridae</taxon>
        <taxon>Pentapetalae</taxon>
        <taxon>rosids</taxon>
        <taxon>fabids</taxon>
        <taxon>Rosales</taxon>
        <taxon>Rosaceae</taxon>
        <taxon>Amygdaloideae</taxon>
        <taxon>Maleae</taxon>
        <taxon>Malus</taxon>
    </lineage>
</organism>
<dbReference type="GO" id="GO:0005680">
    <property type="term" value="C:anaphase-promoting complex"/>
    <property type="evidence" value="ECO:0007669"/>
    <property type="project" value="InterPro"/>
</dbReference>
<dbReference type="Gene3D" id="1.25.40.10">
    <property type="entry name" value="Tetratricopeptide repeat domain"/>
    <property type="match status" value="2"/>
</dbReference>
<feature type="domain" description="Cdc23" evidence="12">
    <location>
        <begin position="561"/>
        <end position="831"/>
    </location>
</feature>
<evidence type="ECO:0000313" key="13">
    <source>
        <dbReference type="EMBL" id="RXH96275.1"/>
    </source>
</evidence>
<feature type="coiled-coil region" evidence="8">
    <location>
        <begin position="511"/>
        <end position="545"/>
    </location>
</feature>
<sequence>LFPSPSSQEVVGGLLGVRLATKTTPAELLQRRLHRLIWLQPLPEGCTPVTSEIFPGLGFRHCRGRGLLSKMSSRRGGGNPKGKQLSQGVANISLDSAQDNGEWEVIGKKTKNRGGGRFGPQNSSYKAWGPPPQGVPITGMPGSQAARPQKPAGGRNARNQYNSTGGFGDNSVAPKNVIPPPLDQGWNWQSRAGKKDKNVAPPVAVAEDYGDEDNSDPLSDLDDSDEDLFSDEFDSDSSEKSHETRKKSNWFKQFFDEFDRLSVDEVADPARRWHCPACKKGPGAIDWYDGLQPLKRHAETKGAKRVKLHRELAKLIDAELQLKGASVTPVGQVFGRWAALKDEEKNRKVIWPPMVLIMNTKLEQDEFDKWIGMGTEELLDLFDDYHASKARHSYGPQGHCGMSMLIFEASAMGHFEAERLHRHFADQGFGRDAWERNPVLFRPGLVRQLYGFLPTKRDLDSFNHHCDDKGRVKFDIKSYQEMVLQPTRQMSLDSEEVIRLKDKLPKEMRLRKDAEETNAILRGKIEKLQDENRSLKQRITKHLEENKEEMILQEEFYKENYRIELRTAIRQLSDRCLYVASKWAAEQLVGIIEQDPVKFTPANTRFQRGSSSIRRRFRTNDITSTPASGVSYVSTPVMEEDDIVDGDFYLLAKSYFDCREYRRAAHVLRDQNGKKSVFLRSYALYLAGEKRKEEEMIELEGPLGKSDVVNGELVSLERELSTLRKNGTIDPFGLYLYGLVLKDKGSKSLALTVLVESVNSYPWNWSAWSELQSLCTTVDDLNSLKLNNHWMKDFFLASAYQELRKHSESLKKYEYLKGTFVFSNYIQAQIAKAQYNLREFEQVEAIFEELLRNDPYRVEDMDMYSNVLYAKECYSALSYLAHRVFITDKYRPESCCIIGNYYSLKGQHEKAVVYFRRALKLNRNYLSAWTLMGHEYVEMKNTPAAIEAYRHAVDINPCDYRAWYGLGQAYEMMSMPLYALYYFKKSVFLQPNDSRLWIAMAKCYETEQLHMTEESMKCYKRAVNCNDREAIALHQLAKLNSELGRSDEAAYYYKKDLERMEAEDREGPNMVETLLYLAQYYRQQKRFEESEIYCTRLLDYTGPEKETAKSLLRGMRIEQAGGPSMDVEHFPP</sequence>
<feature type="repeat" description="TPR" evidence="7">
    <location>
        <begin position="960"/>
        <end position="993"/>
    </location>
</feature>
<dbReference type="Pfam" id="PF13414">
    <property type="entry name" value="TPR_11"/>
    <property type="match status" value="1"/>
</dbReference>
<evidence type="ECO:0000256" key="1">
    <source>
        <dbReference type="ARBA" id="ARBA00022618"/>
    </source>
</evidence>
<dbReference type="AlphaFoldDB" id="A0A498JMH6"/>
<dbReference type="EMBL" id="RDQH01000332">
    <property type="protein sequence ID" value="RXH96275.1"/>
    <property type="molecule type" value="Genomic_DNA"/>
</dbReference>
<keyword evidence="4" id="KW-0943">RNA-mediated gene silencing</keyword>
<dbReference type="SMART" id="SM00028">
    <property type="entry name" value="TPR"/>
    <property type="match status" value="7"/>
</dbReference>
<evidence type="ECO:0000256" key="5">
    <source>
        <dbReference type="ARBA" id="ARBA00023306"/>
    </source>
</evidence>
<dbReference type="InterPro" id="IPR011990">
    <property type="entry name" value="TPR-like_helical_dom_sf"/>
</dbReference>
<dbReference type="InterPro" id="IPR019734">
    <property type="entry name" value="TPR_rpt"/>
</dbReference>
<feature type="region of interest" description="Disordered" evidence="9">
    <location>
        <begin position="109"/>
        <end position="243"/>
    </location>
</feature>
<evidence type="ECO:0000256" key="3">
    <source>
        <dbReference type="ARBA" id="ARBA00023054"/>
    </source>
</evidence>
<accession>A0A498JMH6</accession>
<dbReference type="Pfam" id="PF03468">
    <property type="entry name" value="XS"/>
    <property type="match status" value="1"/>
</dbReference>
<feature type="domain" description="Zinc finger-XS" evidence="11">
    <location>
        <begin position="275"/>
        <end position="313"/>
    </location>
</feature>
<keyword evidence="5" id="KW-0131">Cell cycle</keyword>
<keyword evidence="7" id="KW-0802">TPR repeat</keyword>
<keyword evidence="3 8" id="KW-0175">Coiled coil</keyword>
<dbReference type="PANTHER" id="PTHR46602">
    <property type="entry name" value="PROTEIN SUPPRESSOR OF GENE SILENCING 3"/>
    <property type="match status" value="1"/>
</dbReference>
<dbReference type="PROSITE" id="PS50005">
    <property type="entry name" value="TPR"/>
    <property type="match status" value="3"/>
</dbReference>
<dbReference type="Pfam" id="PF04049">
    <property type="entry name" value="ANAPC8"/>
    <property type="match status" value="1"/>
</dbReference>
<keyword evidence="1" id="KW-0132">Cell division</keyword>
<evidence type="ECO:0000256" key="9">
    <source>
        <dbReference type="SAM" id="MobiDB-lite"/>
    </source>
</evidence>
<comment type="caution">
    <text evidence="13">The sequence shown here is derived from an EMBL/GenBank/DDBJ whole genome shotgun (WGS) entry which is preliminary data.</text>
</comment>
<dbReference type="Pfam" id="PF00515">
    <property type="entry name" value="TPR_1"/>
    <property type="match status" value="1"/>
</dbReference>
<evidence type="ECO:0000256" key="6">
    <source>
        <dbReference type="ARBA" id="ARBA00024022"/>
    </source>
</evidence>
<reference evidence="13 14" key="1">
    <citation type="submission" date="2018-10" db="EMBL/GenBank/DDBJ databases">
        <title>A high-quality apple genome assembly.</title>
        <authorList>
            <person name="Hu J."/>
        </authorList>
    </citation>
    <scope>NUCLEOTIDE SEQUENCE [LARGE SCALE GENOMIC DNA]</scope>
    <source>
        <strain evidence="14">cv. HFTH1</strain>
        <tissue evidence="13">Young leaf</tissue>
    </source>
</reference>
<feature type="repeat" description="TPR" evidence="7">
    <location>
        <begin position="892"/>
        <end position="925"/>
    </location>
</feature>
<evidence type="ECO:0000256" key="8">
    <source>
        <dbReference type="SAM" id="Coils"/>
    </source>
</evidence>
<dbReference type="SUPFAM" id="SSF48452">
    <property type="entry name" value="TPR-like"/>
    <property type="match status" value="1"/>
</dbReference>
<keyword evidence="14" id="KW-1185">Reference proteome</keyword>
<evidence type="ECO:0000259" key="10">
    <source>
        <dbReference type="Pfam" id="PF03468"/>
    </source>
</evidence>
<dbReference type="GO" id="GO:0031047">
    <property type="term" value="P:regulatory ncRNA-mediated gene silencing"/>
    <property type="evidence" value="ECO:0007669"/>
    <property type="project" value="UniProtKB-KW"/>
</dbReference>
<dbReference type="Proteomes" id="UP000290289">
    <property type="component" value="Chromosome 6"/>
</dbReference>